<dbReference type="EMBL" id="JBHSLV010000047">
    <property type="protein sequence ID" value="MFC5395418.1"/>
    <property type="molecule type" value="Genomic_DNA"/>
</dbReference>
<reference evidence="7" key="1">
    <citation type="journal article" date="2019" name="Int. J. Syst. Evol. Microbiol.">
        <title>The Global Catalogue of Microorganisms (GCM) 10K type strain sequencing project: providing services to taxonomists for standard genome sequencing and annotation.</title>
        <authorList>
            <consortium name="The Broad Institute Genomics Platform"/>
            <consortium name="The Broad Institute Genome Sequencing Center for Infectious Disease"/>
            <person name="Wu L."/>
            <person name="Ma J."/>
        </authorList>
    </citation>
    <scope>NUCLEOTIDE SEQUENCE [LARGE SCALE GENOMIC DNA]</scope>
    <source>
        <strain evidence="7">CGMCC 1.16326</strain>
    </source>
</reference>
<dbReference type="SMART" id="SM00382">
    <property type="entry name" value="AAA"/>
    <property type="match status" value="1"/>
</dbReference>
<name>A0ABW0HDW0_9HYPH</name>
<keyword evidence="2" id="KW-0813">Transport</keyword>
<organism evidence="6 7">
    <name type="scientific">Bosea vestrisii</name>
    <dbReference type="NCBI Taxonomy" id="151416"/>
    <lineage>
        <taxon>Bacteria</taxon>
        <taxon>Pseudomonadati</taxon>
        <taxon>Pseudomonadota</taxon>
        <taxon>Alphaproteobacteria</taxon>
        <taxon>Hyphomicrobiales</taxon>
        <taxon>Boseaceae</taxon>
        <taxon>Bosea</taxon>
    </lineage>
</organism>
<evidence type="ECO:0000313" key="6">
    <source>
        <dbReference type="EMBL" id="MFC5395418.1"/>
    </source>
</evidence>
<dbReference type="PANTHER" id="PTHR42788:SF13">
    <property type="entry name" value="ALIPHATIC SULFONATES IMPORT ATP-BINDING PROTEIN SSUB"/>
    <property type="match status" value="1"/>
</dbReference>
<evidence type="ECO:0000256" key="1">
    <source>
        <dbReference type="ARBA" id="ARBA00005417"/>
    </source>
</evidence>
<evidence type="ECO:0000259" key="5">
    <source>
        <dbReference type="PROSITE" id="PS50893"/>
    </source>
</evidence>
<dbReference type="InterPro" id="IPR003593">
    <property type="entry name" value="AAA+_ATPase"/>
</dbReference>
<proteinExistence type="inferred from homology"/>
<comment type="caution">
    <text evidence="6">The sequence shown here is derived from an EMBL/GenBank/DDBJ whole genome shotgun (WGS) entry which is preliminary data.</text>
</comment>
<dbReference type="PROSITE" id="PS00211">
    <property type="entry name" value="ABC_TRANSPORTER_1"/>
    <property type="match status" value="1"/>
</dbReference>
<evidence type="ECO:0000313" key="7">
    <source>
        <dbReference type="Proteomes" id="UP001596104"/>
    </source>
</evidence>
<keyword evidence="3" id="KW-0547">Nucleotide-binding</keyword>
<dbReference type="Gene3D" id="3.40.50.300">
    <property type="entry name" value="P-loop containing nucleotide triphosphate hydrolases"/>
    <property type="match status" value="1"/>
</dbReference>
<dbReference type="InterPro" id="IPR027417">
    <property type="entry name" value="P-loop_NTPase"/>
</dbReference>
<dbReference type="RefSeq" id="WP_377011354.1">
    <property type="nucleotide sequence ID" value="NZ_JBHSLV010000047.1"/>
</dbReference>
<dbReference type="PROSITE" id="PS50893">
    <property type="entry name" value="ABC_TRANSPORTER_2"/>
    <property type="match status" value="1"/>
</dbReference>
<dbReference type="SUPFAM" id="SSF52540">
    <property type="entry name" value="P-loop containing nucleoside triphosphate hydrolases"/>
    <property type="match status" value="1"/>
</dbReference>
<dbReference type="GO" id="GO:0005524">
    <property type="term" value="F:ATP binding"/>
    <property type="evidence" value="ECO:0007669"/>
    <property type="project" value="UniProtKB-KW"/>
</dbReference>
<comment type="similarity">
    <text evidence="1">Belongs to the ABC transporter superfamily.</text>
</comment>
<dbReference type="InterPro" id="IPR017871">
    <property type="entry name" value="ABC_transporter-like_CS"/>
</dbReference>
<evidence type="ECO:0000256" key="4">
    <source>
        <dbReference type="ARBA" id="ARBA00022840"/>
    </source>
</evidence>
<keyword evidence="7" id="KW-1185">Reference proteome</keyword>
<protein>
    <submittedName>
        <fullName evidence="6">ABC transporter ATP-binding protein</fullName>
    </submittedName>
</protein>
<evidence type="ECO:0000256" key="2">
    <source>
        <dbReference type="ARBA" id="ARBA00022448"/>
    </source>
</evidence>
<dbReference type="InterPro" id="IPR050166">
    <property type="entry name" value="ABC_transporter_ATP-bind"/>
</dbReference>
<feature type="domain" description="ABC transporter" evidence="5">
    <location>
        <begin position="13"/>
        <end position="243"/>
    </location>
</feature>
<dbReference type="Proteomes" id="UP001596104">
    <property type="component" value="Unassembled WGS sequence"/>
</dbReference>
<dbReference type="PANTHER" id="PTHR42788">
    <property type="entry name" value="TAURINE IMPORT ATP-BINDING PROTEIN-RELATED"/>
    <property type="match status" value="1"/>
</dbReference>
<dbReference type="CDD" id="cd03293">
    <property type="entry name" value="ABC_NrtD_SsuB_transporters"/>
    <property type="match status" value="1"/>
</dbReference>
<accession>A0ABW0HDW0</accession>
<dbReference type="InterPro" id="IPR003439">
    <property type="entry name" value="ABC_transporter-like_ATP-bd"/>
</dbReference>
<keyword evidence="4 6" id="KW-0067">ATP-binding</keyword>
<sequence>MTSAMPPVAAPKIGARNVSKHYPRADGVMIALEDFSLDVADGEFVCIVGPSGCGKSTFLRMVAGLESISQGAIEIRPGADANKPLNSVVFQEYAIFPWKTLADNVAFGLQMRGIGRKQRLDTARFWLDRVGLSKFADYYPHQISGGMKQRVSIVRALANDPEVLLMDEPLGALDAQTRVVIQEELLRIWEETRKTVLYITHSLDEAVLLGDRVILMSAQPGRHLATFRIDLPRPRSIATTNLPAFAEYRAAIWEKLSAEVIRAMEARP</sequence>
<gene>
    <name evidence="6" type="ORF">ACFPPC_22565</name>
</gene>
<evidence type="ECO:0000256" key="3">
    <source>
        <dbReference type="ARBA" id="ARBA00022741"/>
    </source>
</evidence>
<dbReference type="Pfam" id="PF00005">
    <property type="entry name" value="ABC_tran"/>
    <property type="match status" value="1"/>
</dbReference>